<name>A0AAU9VHW7_9FIRM</name>
<dbReference type="Proteomes" id="UP001154111">
    <property type="component" value="Chromosome"/>
</dbReference>
<reference evidence="2" key="1">
    <citation type="submission" date="2022-04" db="EMBL/GenBank/DDBJ databases">
        <authorList>
            <person name="Forde T."/>
        </authorList>
    </citation>
    <scope>NUCLEOTIDE SEQUENCE</scope>
    <source>
        <strain evidence="2">A18Y016a</strain>
        <strain evidence="1">A18Y020d</strain>
    </source>
</reference>
<dbReference type="EMBL" id="OW659477">
    <property type="protein sequence ID" value="CAH2761449.1"/>
    <property type="molecule type" value="Genomic_DNA"/>
</dbReference>
<dbReference type="InterPro" id="IPR034660">
    <property type="entry name" value="DinB/YfiT-like"/>
</dbReference>
<dbReference type="RefSeq" id="WP_123171790.1">
    <property type="nucleotide sequence ID" value="NZ_OW659477.1"/>
</dbReference>
<dbReference type="PIRSF" id="PIRSF031551">
    <property type="entry name" value="DUF1706"/>
    <property type="match status" value="1"/>
</dbReference>
<evidence type="ECO:0000313" key="3">
    <source>
        <dbReference type="Proteomes" id="UP001154095"/>
    </source>
</evidence>
<protein>
    <submittedName>
        <fullName evidence="2">ClbS/DfsB family four-helix bundle protein</fullName>
    </submittedName>
</protein>
<gene>
    <name evidence="2" type="ORF">ERYAMS2_00713</name>
    <name evidence="1" type="ORF">ERYAMS_00419</name>
</gene>
<dbReference type="AlphaFoldDB" id="A0AAU9VHW7"/>
<evidence type="ECO:0000313" key="4">
    <source>
        <dbReference type="Proteomes" id="UP001154111"/>
    </source>
</evidence>
<dbReference type="InterPro" id="IPR012550">
    <property type="entry name" value="DUF1706"/>
</dbReference>
<dbReference type="PANTHER" id="PTHR40658:SF4">
    <property type="entry name" value="HYPOTHETICAL CYTOSOLIC PROTEIN"/>
    <property type="match status" value="1"/>
</dbReference>
<dbReference type="PANTHER" id="PTHR40658">
    <property type="match status" value="1"/>
</dbReference>
<dbReference type="EMBL" id="OW659496">
    <property type="protein sequence ID" value="CAH2761446.1"/>
    <property type="molecule type" value="Genomic_DNA"/>
</dbReference>
<sequence>MARPQTKETLLEAASENFNKLNEFIDSLSEEERNATFILEDRDRNLRDVLCHLIEWHKMMIQWYQIGVIENGMPDIPAKGFTWKTTPELNYKIWEAYQNTSLEDALTEIQNTHAEVVSRIHNHTQESLFDRKVYPFTKTTTLGAYFISATSSHYDWALKKLRKQYKALKRDIID</sequence>
<evidence type="ECO:0000313" key="1">
    <source>
        <dbReference type="EMBL" id="CAH2761446.1"/>
    </source>
</evidence>
<dbReference type="Pfam" id="PF08020">
    <property type="entry name" value="DUF1706"/>
    <property type="match status" value="1"/>
</dbReference>
<keyword evidence="3" id="KW-1185">Reference proteome</keyword>
<dbReference type="SUPFAM" id="SSF109854">
    <property type="entry name" value="DinB/YfiT-like putative metalloenzymes"/>
    <property type="match status" value="1"/>
</dbReference>
<evidence type="ECO:0000313" key="2">
    <source>
        <dbReference type="EMBL" id="CAH2761449.1"/>
    </source>
</evidence>
<accession>A0AAU9VHW7</accession>
<proteinExistence type="predicted"/>
<organism evidence="2 4">
    <name type="scientific">Erysipelothrix amsterdamensis</name>
    <dbReference type="NCBI Taxonomy" id="2929157"/>
    <lineage>
        <taxon>Bacteria</taxon>
        <taxon>Bacillati</taxon>
        <taxon>Bacillota</taxon>
        <taxon>Erysipelotrichia</taxon>
        <taxon>Erysipelotrichales</taxon>
        <taxon>Erysipelotrichaceae</taxon>
        <taxon>Erysipelothrix</taxon>
    </lineage>
</organism>
<dbReference type="Proteomes" id="UP001154095">
    <property type="component" value="Chromosome"/>
</dbReference>
<dbReference type="Gene3D" id="1.20.120.450">
    <property type="entry name" value="dinb family like domain"/>
    <property type="match status" value="1"/>
</dbReference>